<dbReference type="STRING" id="888064.HMPREF9088_0191"/>
<organism evidence="3 4">
    <name type="scientific">Enterococcus italicus (strain DSM 15952 / CCUG 50447 / LMG 22039 / TP 1.5)</name>
    <dbReference type="NCBI Taxonomy" id="888064"/>
    <lineage>
        <taxon>Bacteria</taxon>
        <taxon>Bacillati</taxon>
        <taxon>Bacillota</taxon>
        <taxon>Bacilli</taxon>
        <taxon>Lactobacillales</taxon>
        <taxon>Enterococcaceae</taxon>
        <taxon>Enterococcus</taxon>
    </lineage>
</organism>
<dbReference type="EMBL" id="AEPV01000004">
    <property type="protein sequence ID" value="EFU74961.1"/>
    <property type="molecule type" value="Genomic_DNA"/>
</dbReference>
<dbReference type="HAMAP" id="MF_01124">
    <property type="entry name" value="MecA"/>
    <property type="match status" value="1"/>
</dbReference>
<dbReference type="eggNOG" id="COG4862">
    <property type="taxonomic scope" value="Bacteria"/>
</dbReference>
<dbReference type="InterPro" id="IPR008681">
    <property type="entry name" value="Neg-reg_MecA"/>
</dbReference>
<gene>
    <name evidence="2 3" type="primary">mecA</name>
    <name evidence="3" type="ORF">HMPREF9088_0191</name>
</gene>
<sequence length="236" mass="26983">MEMEHINENTIRVLIKGEDLAARGFTFLDLLGNKDEIESFFYSILEEVDVNEEFKGSEAVTFQVMPKGDGLELFISKSNAEELNESFKAFRDEDGELPEWFGKMDDESDFEEAGLEELEQELAAQKEDADKKPTHPVLLPKQSLIIEIANFEMVVWLAHEVQLEEVDTTLYAMNQQYYLAIQFLGEDVLEAEKKNILAHVSEFGRKSTITKAVLDEHGQVIVKNDALPFIREQFAL</sequence>
<comment type="caution">
    <text evidence="3">The sequence shown here is derived from an EMBL/GenBank/DDBJ whole genome shotgun (WGS) entry which is preliminary data.</text>
</comment>
<comment type="domain">
    <text evidence="2">The N-terminal domain probably binds unfolded/aggregated proteins; the C-terminal domain interacts with ClpC.</text>
</comment>
<dbReference type="OrthoDB" id="2360201at2"/>
<dbReference type="HOGENOM" id="CLU_071496_2_0_9"/>
<evidence type="ECO:0000256" key="2">
    <source>
        <dbReference type="HAMAP-Rule" id="MF_01124"/>
    </source>
</evidence>
<evidence type="ECO:0000313" key="3">
    <source>
        <dbReference type="EMBL" id="EFU74961.1"/>
    </source>
</evidence>
<dbReference type="Gene3D" id="3.30.70.1950">
    <property type="match status" value="1"/>
</dbReference>
<dbReference type="PANTHER" id="PTHR39161:SF1">
    <property type="entry name" value="ADAPTER PROTEIN MECA 1"/>
    <property type="match status" value="1"/>
</dbReference>
<dbReference type="PIRSF" id="PIRSF029008">
    <property type="entry name" value="MecA"/>
    <property type="match status" value="1"/>
</dbReference>
<dbReference type="InterPro" id="IPR038471">
    <property type="entry name" value="MecA_C_sf"/>
</dbReference>
<dbReference type="RefSeq" id="WP_007207212.1">
    <property type="nucleotide sequence ID" value="NZ_GL622241.1"/>
</dbReference>
<protein>
    <recommendedName>
        <fullName evidence="2">Adapter protein MecA</fullName>
    </recommendedName>
</protein>
<comment type="similarity">
    <text evidence="1 2">Belongs to the MecA family.</text>
</comment>
<name>E6LCV1_ENTI1</name>
<proteinExistence type="inferred from homology"/>
<evidence type="ECO:0000313" key="4">
    <source>
        <dbReference type="Proteomes" id="UP000010296"/>
    </source>
</evidence>
<dbReference type="Pfam" id="PF05389">
    <property type="entry name" value="MecA"/>
    <property type="match status" value="1"/>
</dbReference>
<keyword evidence="4" id="KW-1185">Reference proteome</keyword>
<dbReference type="AlphaFoldDB" id="E6LCV1"/>
<comment type="function">
    <text evidence="2">Enables the recognition and targeting of unfolded and aggregated proteins to the ClpC protease or to other proteins involved in proteolysis.</text>
</comment>
<evidence type="ECO:0000256" key="1">
    <source>
        <dbReference type="ARBA" id="ARBA00005397"/>
    </source>
</evidence>
<reference evidence="3 4" key="1">
    <citation type="submission" date="2010-12" db="EMBL/GenBank/DDBJ databases">
        <authorList>
            <person name="Muzny D."/>
            <person name="Qin X."/>
            <person name="Deng J."/>
            <person name="Jiang H."/>
            <person name="Liu Y."/>
            <person name="Qu J."/>
            <person name="Song X.-Z."/>
            <person name="Zhang L."/>
            <person name="Thornton R."/>
            <person name="Coyle M."/>
            <person name="Francisco L."/>
            <person name="Jackson L."/>
            <person name="Javaid M."/>
            <person name="Korchina V."/>
            <person name="Kovar C."/>
            <person name="Mata R."/>
            <person name="Mathew T."/>
            <person name="Ngo R."/>
            <person name="Nguyen L."/>
            <person name="Nguyen N."/>
            <person name="Okwuonu G."/>
            <person name="Ongeri F."/>
            <person name="Pham C."/>
            <person name="Simmons D."/>
            <person name="Wilczek-Boney K."/>
            <person name="Hale W."/>
            <person name="Jakkamsetti A."/>
            <person name="Pham P."/>
            <person name="Ruth R."/>
            <person name="San Lucas F."/>
            <person name="Warren J."/>
            <person name="Zhang J."/>
            <person name="Zhao Z."/>
            <person name="Zhou C."/>
            <person name="Zhu D."/>
            <person name="Lee S."/>
            <person name="Bess C."/>
            <person name="Blankenburg K."/>
            <person name="Forbes L."/>
            <person name="Fu Q."/>
            <person name="Gubbala S."/>
            <person name="Hirani K."/>
            <person name="Jayaseelan J.C."/>
            <person name="Lara F."/>
            <person name="Munidasa M."/>
            <person name="Palculict T."/>
            <person name="Patil S."/>
            <person name="Pu L.-L."/>
            <person name="Saada N."/>
            <person name="Tang L."/>
            <person name="Weissenberger G."/>
            <person name="Zhu Y."/>
            <person name="Hemphill L."/>
            <person name="Shang Y."/>
            <person name="Youmans B."/>
            <person name="Ayvaz T."/>
            <person name="Ross M."/>
            <person name="Santibanez J."/>
            <person name="Aqrawi P."/>
            <person name="Gross S."/>
            <person name="Joshi V."/>
            <person name="Fowler G."/>
            <person name="Nazareth L."/>
            <person name="Reid J."/>
            <person name="Worley K."/>
            <person name="Petrosino J."/>
            <person name="Highlander S."/>
            <person name="Gibbs R."/>
        </authorList>
    </citation>
    <scope>NUCLEOTIDE SEQUENCE [LARGE SCALE GENOMIC DNA]</scope>
    <source>
        <strain evidence="4">DSM 15952 / CCUG 50447 / LMG 22039 / TP 1.5</strain>
    </source>
</reference>
<dbReference type="PANTHER" id="PTHR39161">
    <property type="entry name" value="ADAPTER PROTEIN MECA"/>
    <property type="match status" value="1"/>
</dbReference>
<comment type="subunit">
    <text evidence="2">Homodimer.</text>
</comment>
<dbReference type="Proteomes" id="UP000010296">
    <property type="component" value="Unassembled WGS sequence"/>
</dbReference>
<dbReference type="GO" id="GO:0030674">
    <property type="term" value="F:protein-macromolecule adaptor activity"/>
    <property type="evidence" value="ECO:0007669"/>
    <property type="project" value="UniProtKB-UniRule"/>
</dbReference>
<accession>E6LCV1</accession>
<dbReference type="PATRIC" id="fig|888064.11.peg.511"/>